<keyword evidence="1" id="KW-0812">Transmembrane</keyword>
<evidence type="ECO:0000313" key="2">
    <source>
        <dbReference type="EMBL" id="OGL86797.1"/>
    </source>
</evidence>
<feature type="transmembrane region" description="Helical" evidence="1">
    <location>
        <begin position="63"/>
        <end position="84"/>
    </location>
</feature>
<comment type="caution">
    <text evidence="2">The sequence shown here is derived from an EMBL/GenBank/DDBJ whole genome shotgun (WGS) entry which is preliminary data.</text>
</comment>
<gene>
    <name evidence="2" type="ORF">A3I41_04440</name>
</gene>
<protein>
    <recommendedName>
        <fullName evidence="4">Glycosyltransferase RgtA/B/C/D-like domain-containing protein</fullName>
    </recommendedName>
</protein>
<dbReference type="AlphaFoldDB" id="A0A1F7V9Q2"/>
<name>A0A1F7V9Q2_9BACT</name>
<evidence type="ECO:0008006" key="4">
    <source>
        <dbReference type="Google" id="ProtNLM"/>
    </source>
</evidence>
<accession>A0A1F7V9Q2</accession>
<feature type="transmembrane region" description="Helical" evidence="1">
    <location>
        <begin position="198"/>
        <end position="220"/>
    </location>
</feature>
<reference evidence="2 3" key="1">
    <citation type="journal article" date="2016" name="Nat. Commun.">
        <title>Thousands of microbial genomes shed light on interconnected biogeochemical processes in an aquifer system.</title>
        <authorList>
            <person name="Anantharaman K."/>
            <person name="Brown C.T."/>
            <person name="Hug L.A."/>
            <person name="Sharon I."/>
            <person name="Castelle C.J."/>
            <person name="Probst A.J."/>
            <person name="Thomas B.C."/>
            <person name="Singh A."/>
            <person name="Wilkins M.J."/>
            <person name="Karaoz U."/>
            <person name="Brodie E.L."/>
            <person name="Williams K.H."/>
            <person name="Hubbard S.S."/>
            <person name="Banfield J.F."/>
        </authorList>
    </citation>
    <scope>NUCLEOTIDE SEQUENCE [LARGE SCALE GENOMIC DNA]</scope>
</reference>
<feature type="transmembrane region" description="Helical" evidence="1">
    <location>
        <begin position="395"/>
        <end position="414"/>
    </location>
</feature>
<feature type="transmembrane region" description="Helical" evidence="1">
    <location>
        <begin position="300"/>
        <end position="318"/>
    </location>
</feature>
<proteinExistence type="predicted"/>
<feature type="transmembrane region" description="Helical" evidence="1">
    <location>
        <begin position="175"/>
        <end position="191"/>
    </location>
</feature>
<feature type="transmembrane region" description="Helical" evidence="1">
    <location>
        <begin position="135"/>
        <end position="155"/>
    </location>
</feature>
<dbReference type="EMBL" id="MGEQ01000005">
    <property type="protein sequence ID" value="OGL86797.1"/>
    <property type="molecule type" value="Genomic_DNA"/>
</dbReference>
<feature type="transmembrane region" description="Helical" evidence="1">
    <location>
        <begin position="7"/>
        <end position="24"/>
    </location>
</feature>
<evidence type="ECO:0000313" key="3">
    <source>
        <dbReference type="Proteomes" id="UP000176593"/>
    </source>
</evidence>
<evidence type="ECO:0000256" key="1">
    <source>
        <dbReference type="SAM" id="Phobius"/>
    </source>
</evidence>
<feature type="transmembrane region" description="Helical" evidence="1">
    <location>
        <begin position="90"/>
        <end position="106"/>
    </location>
</feature>
<feature type="transmembrane region" description="Helical" evidence="1">
    <location>
        <begin position="456"/>
        <end position="475"/>
    </location>
</feature>
<feature type="transmembrane region" description="Helical" evidence="1">
    <location>
        <begin position="551"/>
        <end position="573"/>
    </location>
</feature>
<keyword evidence="1" id="KW-1133">Transmembrane helix</keyword>
<feature type="transmembrane region" description="Helical" evidence="1">
    <location>
        <begin position="523"/>
        <end position="544"/>
    </location>
</feature>
<feature type="transmembrane region" description="Helical" evidence="1">
    <location>
        <begin position="348"/>
        <end position="375"/>
    </location>
</feature>
<keyword evidence="1" id="KW-0472">Membrane</keyword>
<feature type="transmembrane region" description="Helical" evidence="1">
    <location>
        <begin position="273"/>
        <end position="295"/>
    </location>
</feature>
<dbReference type="Proteomes" id="UP000176593">
    <property type="component" value="Unassembled WGS sequence"/>
</dbReference>
<feature type="transmembrane region" description="Helical" evidence="1">
    <location>
        <begin position="30"/>
        <end position="51"/>
    </location>
</feature>
<organism evidence="2 3">
    <name type="scientific">Candidatus Uhrbacteria bacterium RIFCSPLOWO2_02_FULL_48_18</name>
    <dbReference type="NCBI Taxonomy" id="1802408"/>
    <lineage>
        <taxon>Bacteria</taxon>
        <taxon>Candidatus Uhriibacteriota</taxon>
    </lineage>
</organism>
<sequence length="714" mass="80314">MRSRFHSITFPLLFLGIFCLNTFLIHSPHIGALLLVVYLLSMGIHVVTWLQPSRTDEQANGRLWMGIWVTLSAVAILGSIAYYAASVPAILFQGIVIVSMASVLFMRTRIESHARVGHVTPLQERLRTIVLRMRWPIAAASICVIFSLGLFFQLLQAHPIVTAIRTPWDQFSPSILILFAIATLIVSILLYRGREKTLSISLFIFLIGSLFSFIAITYPIGYGFDSFIHKATENHLAQFGTITPKPFYYIGQYSIVLFIAHAFSLSIDLVDTWLLPLLATILLPLAWFSAANTILKKPRYALLTLLGLFLLPLDAFIVTTPQGLGNLWVLLAILASVPWLFEETSPNWIIIGIITLSTLLIHPIAGIPLFFFFALLFFSEHHNRLPDHVSNILKWTIVTAGSLALPASFMVQSIKSGQGLHLTFENLNPVSLALSASSALSALFQTRFSPLLDFVYLYGQNIFLLVLAASLGAWWMYHKDLSARIRVLFLMVIILGVNYLLLANVIDFSFLIDYERANYANRIIPLILFFASPFLILAFGHLSLNLRTKPIALKLTCLVLLTMFASASFYLTFPRRDAYANSHAYNTSQADLDAVHLIEEWAESKPYIVLANQSVSAAAIKTIGFRYYGNLFFYPIPTGETMYQKFLAMNETPSRTTVESALALIPKDENVRTVFYVVDTYWWQADQIIEKTKAIANDWMSVGGSVYVFRFEQK</sequence>
<feature type="transmembrane region" description="Helical" evidence="1">
    <location>
        <begin position="487"/>
        <end position="511"/>
    </location>
</feature>